<keyword evidence="2" id="KW-1185">Reference proteome</keyword>
<gene>
    <name evidence="1" type="ORF">MAR_032934</name>
</gene>
<sequence>MVKLQDWEVMCTHTGNGVIVTKMNYVNGVTAFTEIELETAKSSLTFEVIERETTVTEVSTQDLLKLISKVTLADLKRAGKLYISALFDESQIRRAVVCNQSKVQEVVDSFKELKVDVKVIPSLEEDFLCAL</sequence>
<dbReference type="InterPro" id="IPR011249">
    <property type="entry name" value="Metalloenz_LuxS/M16"/>
</dbReference>
<accession>A0ABY7G921</accession>
<organism evidence="1 2">
    <name type="scientific">Mya arenaria</name>
    <name type="common">Soft-shell clam</name>
    <dbReference type="NCBI Taxonomy" id="6604"/>
    <lineage>
        <taxon>Eukaryota</taxon>
        <taxon>Metazoa</taxon>
        <taxon>Spiralia</taxon>
        <taxon>Lophotrochozoa</taxon>
        <taxon>Mollusca</taxon>
        <taxon>Bivalvia</taxon>
        <taxon>Autobranchia</taxon>
        <taxon>Heteroconchia</taxon>
        <taxon>Euheterodonta</taxon>
        <taxon>Imparidentia</taxon>
        <taxon>Neoheterodontei</taxon>
        <taxon>Myida</taxon>
        <taxon>Myoidea</taxon>
        <taxon>Myidae</taxon>
        <taxon>Mya</taxon>
    </lineage>
</organism>
<protein>
    <submittedName>
        <fullName evidence="1">Uncharacterized protein</fullName>
    </submittedName>
</protein>
<reference evidence="1" key="1">
    <citation type="submission" date="2022-11" db="EMBL/GenBank/DDBJ databases">
        <title>Centuries of genome instability and evolution in soft-shell clam transmissible cancer (bioRxiv).</title>
        <authorList>
            <person name="Hart S.F.M."/>
            <person name="Yonemitsu M.A."/>
            <person name="Giersch R.M."/>
            <person name="Beal B.F."/>
            <person name="Arriagada G."/>
            <person name="Davis B.W."/>
            <person name="Ostrander E.A."/>
            <person name="Goff S.P."/>
            <person name="Metzger M.J."/>
        </authorList>
    </citation>
    <scope>NUCLEOTIDE SEQUENCE</scope>
    <source>
        <strain evidence="1">MELC-2E11</strain>
        <tissue evidence="1">Siphon/mantle</tissue>
    </source>
</reference>
<evidence type="ECO:0000313" key="2">
    <source>
        <dbReference type="Proteomes" id="UP001164746"/>
    </source>
</evidence>
<dbReference type="Proteomes" id="UP001164746">
    <property type="component" value="Chromosome 17"/>
</dbReference>
<dbReference type="SUPFAM" id="SSF63411">
    <property type="entry name" value="LuxS/MPP-like metallohydrolase"/>
    <property type="match status" value="1"/>
</dbReference>
<proteinExistence type="predicted"/>
<evidence type="ECO:0000313" key="1">
    <source>
        <dbReference type="EMBL" id="WAR30392.1"/>
    </source>
</evidence>
<dbReference type="EMBL" id="CP111028">
    <property type="protein sequence ID" value="WAR30392.1"/>
    <property type="molecule type" value="Genomic_DNA"/>
</dbReference>
<name>A0ABY7G921_MYAAR</name>